<feature type="transmembrane region" description="Helical" evidence="1">
    <location>
        <begin position="6"/>
        <end position="27"/>
    </location>
</feature>
<gene>
    <name evidence="3" type="ORF">BK123_23455</name>
</gene>
<dbReference type="Pfam" id="PF01522">
    <property type="entry name" value="Polysacc_deac_1"/>
    <property type="match status" value="1"/>
</dbReference>
<evidence type="ECO:0000313" key="4">
    <source>
        <dbReference type="Proteomes" id="UP000187074"/>
    </source>
</evidence>
<evidence type="ECO:0000256" key="1">
    <source>
        <dbReference type="SAM" id="Phobius"/>
    </source>
</evidence>
<organism evidence="3 4">
    <name type="scientific">Paenibacillus lautus</name>
    <name type="common">Bacillus lautus</name>
    <dbReference type="NCBI Taxonomy" id="1401"/>
    <lineage>
        <taxon>Bacteria</taxon>
        <taxon>Bacillati</taxon>
        <taxon>Bacillota</taxon>
        <taxon>Bacilli</taxon>
        <taxon>Bacillales</taxon>
        <taxon>Paenibacillaceae</taxon>
        <taxon>Paenibacillus</taxon>
    </lineage>
</organism>
<dbReference type="RefSeq" id="WP_076324784.1">
    <property type="nucleotide sequence ID" value="NZ_MRTF01000008.1"/>
</dbReference>
<dbReference type="Proteomes" id="UP000187074">
    <property type="component" value="Unassembled WGS sequence"/>
</dbReference>
<comment type="caution">
    <text evidence="3">The sequence shown here is derived from an EMBL/GenBank/DDBJ whole genome shotgun (WGS) entry which is preliminary data.</text>
</comment>
<dbReference type="SUPFAM" id="SSF88713">
    <property type="entry name" value="Glycoside hydrolase/deacetylase"/>
    <property type="match status" value="1"/>
</dbReference>
<feature type="domain" description="NodB homology" evidence="2">
    <location>
        <begin position="39"/>
        <end position="226"/>
    </location>
</feature>
<protein>
    <submittedName>
        <fullName evidence="3">Polysaccharide deacetylase family protein</fullName>
    </submittedName>
</protein>
<keyword evidence="1" id="KW-1133">Transmembrane helix</keyword>
<proteinExistence type="predicted"/>
<keyword evidence="1" id="KW-0812">Transmembrane</keyword>
<name>A0A1R1AX41_PAELA</name>
<dbReference type="InterPro" id="IPR050248">
    <property type="entry name" value="Polysacc_deacetylase_ArnD"/>
</dbReference>
<dbReference type="EMBL" id="MRTF01000008">
    <property type="protein sequence ID" value="OME90256.1"/>
    <property type="molecule type" value="Genomic_DNA"/>
</dbReference>
<evidence type="ECO:0000259" key="2">
    <source>
        <dbReference type="PROSITE" id="PS51677"/>
    </source>
</evidence>
<dbReference type="PANTHER" id="PTHR10587">
    <property type="entry name" value="GLYCOSYL TRANSFERASE-RELATED"/>
    <property type="match status" value="1"/>
</dbReference>
<evidence type="ECO:0000313" key="3">
    <source>
        <dbReference type="EMBL" id="OME90256.1"/>
    </source>
</evidence>
<dbReference type="AlphaFoldDB" id="A0A1R1AX41"/>
<dbReference type="OrthoDB" id="2649545at2"/>
<sequence>MSMVMLNLLLMFVFIYMIIPYVITRIWGFGVTLRGRRGRQIAFTFDDGPDPLHTPKLLDLLKKKRIKATFFVLGSKAERYPELMKRIHMEGHQIGIHNYSHLPNWLMSPRHIRNKHVHKSADIIERITGERPAFYRPPWGILNLGDLFALRKYRIVLWSIMGWDWGKGSKNKPLKERILDQLEPGSIILLHDSGDTWGAEPDAPSRMIASLEEVIDTVHIKGYECVRADELLHKPHDSRSELSKGFRVG</sequence>
<dbReference type="PROSITE" id="PS51677">
    <property type="entry name" value="NODB"/>
    <property type="match status" value="1"/>
</dbReference>
<dbReference type="STRING" id="1401.BK123_23455"/>
<dbReference type="GO" id="GO:0016810">
    <property type="term" value="F:hydrolase activity, acting on carbon-nitrogen (but not peptide) bonds"/>
    <property type="evidence" value="ECO:0007669"/>
    <property type="project" value="InterPro"/>
</dbReference>
<accession>A0A1R1AX41</accession>
<dbReference type="GO" id="GO:0005975">
    <property type="term" value="P:carbohydrate metabolic process"/>
    <property type="evidence" value="ECO:0007669"/>
    <property type="project" value="InterPro"/>
</dbReference>
<keyword evidence="1" id="KW-0472">Membrane</keyword>
<dbReference type="InterPro" id="IPR002509">
    <property type="entry name" value="NODB_dom"/>
</dbReference>
<dbReference type="CDD" id="cd10959">
    <property type="entry name" value="CE4_NodB_like_3"/>
    <property type="match status" value="1"/>
</dbReference>
<dbReference type="InterPro" id="IPR011330">
    <property type="entry name" value="Glyco_hydro/deAcase_b/a-brl"/>
</dbReference>
<reference evidence="3 4" key="1">
    <citation type="submission" date="2016-11" db="EMBL/GenBank/DDBJ databases">
        <title>Paenibacillus species isolates.</title>
        <authorList>
            <person name="Beno S.M."/>
        </authorList>
    </citation>
    <scope>NUCLEOTIDE SEQUENCE [LARGE SCALE GENOMIC DNA]</scope>
    <source>
        <strain evidence="3 4">FSL F4-0100</strain>
    </source>
</reference>
<dbReference type="Gene3D" id="3.20.20.370">
    <property type="entry name" value="Glycoside hydrolase/deacetylase"/>
    <property type="match status" value="1"/>
</dbReference>